<dbReference type="SMART" id="SM00338">
    <property type="entry name" value="BRLZ"/>
    <property type="match status" value="1"/>
</dbReference>
<name>A0A444V6U7_ACIRT</name>
<evidence type="ECO:0000259" key="9">
    <source>
        <dbReference type="PROSITE" id="PS50217"/>
    </source>
</evidence>
<evidence type="ECO:0000256" key="8">
    <source>
        <dbReference type="SAM" id="MobiDB-lite"/>
    </source>
</evidence>
<feature type="region of interest" description="Disordered" evidence="8">
    <location>
        <begin position="247"/>
        <end position="293"/>
    </location>
</feature>
<comment type="similarity">
    <text evidence="1">Belongs to the bZIP family. CNC subfamily.</text>
</comment>
<keyword evidence="7" id="KW-0175">Coiled coil</keyword>
<dbReference type="Pfam" id="PF03131">
    <property type="entry name" value="bZIP_Maf"/>
    <property type="match status" value="1"/>
</dbReference>
<evidence type="ECO:0000256" key="2">
    <source>
        <dbReference type="ARBA" id="ARBA00023015"/>
    </source>
</evidence>
<dbReference type="PROSITE" id="PS50217">
    <property type="entry name" value="BZIP"/>
    <property type="match status" value="1"/>
</dbReference>
<dbReference type="GO" id="GO:0005634">
    <property type="term" value="C:nucleus"/>
    <property type="evidence" value="ECO:0007669"/>
    <property type="project" value="TreeGrafter"/>
</dbReference>
<dbReference type="InterPro" id="IPR004826">
    <property type="entry name" value="bZIP_Maf"/>
</dbReference>
<dbReference type="InterPro" id="IPR047167">
    <property type="entry name" value="NFE2-like"/>
</dbReference>
<evidence type="ECO:0000256" key="6">
    <source>
        <dbReference type="ARBA" id="ARBA00023242"/>
    </source>
</evidence>
<dbReference type="InterPro" id="IPR008917">
    <property type="entry name" value="TF_DNA-bd_sf"/>
</dbReference>
<keyword evidence="4" id="KW-0010">Activator</keyword>
<keyword evidence="2" id="KW-0805">Transcription regulation</keyword>
<evidence type="ECO:0000313" key="11">
    <source>
        <dbReference type="Proteomes" id="UP000289886"/>
    </source>
</evidence>
<evidence type="ECO:0000313" key="10">
    <source>
        <dbReference type="EMBL" id="RXM96189.1"/>
    </source>
</evidence>
<dbReference type="InterPro" id="IPR004827">
    <property type="entry name" value="bZIP"/>
</dbReference>
<feature type="compositionally biased region" description="Low complexity" evidence="8">
    <location>
        <begin position="363"/>
        <end position="374"/>
    </location>
</feature>
<dbReference type="InterPro" id="IPR046347">
    <property type="entry name" value="bZIP_sf"/>
</dbReference>
<evidence type="ECO:0000256" key="4">
    <source>
        <dbReference type="ARBA" id="ARBA00023159"/>
    </source>
</evidence>
<dbReference type="SUPFAM" id="SSF57959">
    <property type="entry name" value="Leucine zipper domain"/>
    <property type="match status" value="1"/>
</dbReference>
<evidence type="ECO:0000256" key="1">
    <source>
        <dbReference type="ARBA" id="ARBA00008157"/>
    </source>
</evidence>
<protein>
    <submittedName>
        <fullName evidence="10">Transcription factor NF-E2 45 kDa subunit</fullName>
    </submittedName>
</protein>
<keyword evidence="6" id="KW-0539">Nucleus</keyword>
<dbReference type="EMBL" id="SCEB01001791">
    <property type="protein sequence ID" value="RXM96189.1"/>
    <property type="molecule type" value="Genomic_DNA"/>
</dbReference>
<feature type="coiled-coil region" evidence="7">
    <location>
        <begin position="451"/>
        <end position="492"/>
    </location>
</feature>
<feature type="region of interest" description="Disordered" evidence="8">
    <location>
        <begin position="187"/>
        <end position="234"/>
    </location>
</feature>
<gene>
    <name evidence="10" type="ORF">EOD39_16001</name>
</gene>
<dbReference type="GO" id="GO:0000981">
    <property type="term" value="F:DNA-binding transcription factor activity, RNA polymerase II-specific"/>
    <property type="evidence" value="ECO:0007669"/>
    <property type="project" value="TreeGrafter"/>
</dbReference>
<dbReference type="AlphaFoldDB" id="A0A444V6U7"/>
<sequence>MPGTRPSAWLDSVRLGPFQIGRNSAEFVQLLKLNVKLGSARGLAPQGRLHAGVTMASVGPQPGPRSRMPHLPHCEPDMEFTWQELMALTDLQVSNAAEQHKQACIVQAPQEFEVPGEPSYDPAVSYLPSPQPMMPPGGFGAAQPLAEPTMPACGLPPALYPDLNPSCQRPQMGSMLGGCYGGTSARYTRLLPAPSPSQPPPRPRPEPVLPETADGQHAGGVLRGHECEPPAPSLPLMGLLDHLVLAGSDTGQPRQGVAKPPSQEELESDSGLSLGSSPALPSPGNPGALYPPESVCFSEAEREGGSSGRMRADFAEQMYQLEYQQYQMGQQAAYSPVLPSYGAPPQQQQQQQQLQSLCSFMPGSSSSSSSNGSGVMVGARKPSLSPRRDLSRDERRALALSIPFPLERIVNLPVDDFNELLARRPLNESQLALVRDSRRRGKNKVAAQNCRKRKLENIAHLEGDLERLRSERERLERERAGCEKGLALMKERLGKLYTEVFGRLRDEQGRPYSSEDYSLQQTSDGSVFLVPCKQEEEEGAD</sequence>
<comment type="caution">
    <text evidence="10">The sequence shown here is derived from an EMBL/GenBank/DDBJ whole genome shotgun (WGS) entry which is preliminary data.</text>
</comment>
<keyword evidence="11" id="KW-1185">Reference proteome</keyword>
<dbReference type="SUPFAM" id="SSF47454">
    <property type="entry name" value="A DNA-binding domain in eukaryotic transcription factors"/>
    <property type="match status" value="1"/>
</dbReference>
<keyword evidence="5" id="KW-0804">Transcription</keyword>
<dbReference type="Proteomes" id="UP000289886">
    <property type="component" value="Unassembled WGS sequence"/>
</dbReference>
<feature type="domain" description="BZIP" evidence="9">
    <location>
        <begin position="433"/>
        <end position="496"/>
    </location>
</feature>
<dbReference type="PROSITE" id="PS00036">
    <property type="entry name" value="BZIP_BASIC"/>
    <property type="match status" value="1"/>
</dbReference>
<dbReference type="GO" id="GO:0000978">
    <property type="term" value="F:RNA polymerase II cis-regulatory region sequence-specific DNA binding"/>
    <property type="evidence" value="ECO:0007669"/>
    <property type="project" value="InterPro"/>
</dbReference>
<dbReference type="PANTHER" id="PTHR24411:SF26">
    <property type="entry name" value="TRANSCRIPTION FACTOR NF-E2 45 KDA SUBUNIT"/>
    <property type="match status" value="1"/>
</dbReference>
<proteinExistence type="inferred from homology"/>
<feature type="compositionally biased region" description="Low complexity" evidence="8">
    <location>
        <begin position="270"/>
        <end position="279"/>
    </location>
</feature>
<dbReference type="Gene3D" id="1.10.880.10">
    <property type="entry name" value="Transcription factor, Skn-1-like, DNA-binding domain"/>
    <property type="match status" value="1"/>
</dbReference>
<evidence type="ECO:0000256" key="7">
    <source>
        <dbReference type="SAM" id="Coils"/>
    </source>
</evidence>
<feature type="compositionally biased region" description="Pro residues" evidence="8">
    <location>
        <begin position="193"/>
        <end position="208"/>
    </location>
</feature>
<reference evidence="10 11" key="1">
    <citation type="submission" date="2019-01" db="EMBL/GenBank/DDBJ databases">
        <title>Draft Genome and Complete Hox-Cluster Characterization of the Sterlet Sturgeon (Acipenser ruthenus).</title>
        <authorList>
            <person name="Wei Q."/>
        </authorList>
    </citation>
    <scope>NUCLEOTIDE SEQUENCE [LARGE SCALE GENOMIC DNA]</scope>
    <source>
        <strain evidence="10">WHYD16114868_AA</strain>
        <tissue evidence="10">Blood</tissue>
    </source>
</reference>
<feature type="region of interest" description="Disordered" evidence="8">
    <location>
        <begin position="337"/>
        <end position="392"/>
    </location>
</feature>
<dbReference type="PANTHER" id="PTHR24411">
    <property type="entry name" value="NUCLEAR FACTOR ERYTHROID 2-RELATED FACTOR"/>
    <property type="match status" value="1"/>
</dbReference>
<accession>A0A444V6U7</accession>
<evidence type="ECO:0000256" key="3">
    <source>
        <dbReference type="ARBA" id="ARBA00023125"/>
    </source>
</evidence>
<evidence type="ECO:0000256" key="5">
    <source>
        <dbReference type="ARBA" id="ARBA00023163"/>
    </source>
</evidence>
<feature type="compositionally biased region" description="Low complexity" evidence="8">
    <location>
        <begin position="346"/>
        <end position="355"/>
    </location>
</feature>
<keyword evidence="3" id="KW-0238">DNA-binding</keyword>
<organism evidence="10 11">
    <name type="scientific">Acipenser ruthenus</name>
    <name type="common">Sterlet sturgeon</name>
    <dbReference type="NCBI Taxonomy" id="7906"/>
    <lineage>
        <taxon>Eukaryota</taxon>
        <taxon>Metazoa</taxon>
        <taxon>Chordata</taxon>
        <taxon>Craniata</taxon>
        <taxon>Vertebrata</taxon>
        <taxon>Euteleostomi</taxon>
        <taxon>Actinopterygii</taxon>
        <taxon>Chondrostei</taxon>
        <taxon>Acipenseriformes</taxon>
        <taxon>Acipenseridae</taxon>
        <taxon>Acipenser</taxon>
    </lineage>
</organism>